<proteinExistence type="predicted"/>
<dbReference type="Proteomes" id="UP001428341">
    <property type="component" value="Unassembled WGS sequence"/>
</dbReference>
<dbReference type="AlphaFoldDB" id="A0AAP0LUW6"/>
<dbReference type="InterPro" id="IPR043502">
    <property type="entry name" value="DNA/RNA_pol_sf"/>
</dbReference>
<accession>A0AAP0LUW6</accession>
<name>A0AAP0LUW6_9ROSI</name>
<protein>
    <recommendedName>
        <fullName evidence="2">Reverse transcriptase Ty1/copia-type domain-containing protein</fullName>
    </recommendedName>
</protein>
<dbReference type="SUPFAM" id="SSF56672">
    <property type="entry name" value="DNA/RNA polymerases"/>
    <property type="match status" value="1"/>
</dbReference>
<dbReference type="InterPro" id="IPR013103">
    <property type="entry name" value="RVT_2"/>
</dbReference>
<dbReference type="CDD" id="cd09272">
    <property type="entry name" value="RNase_HI_RT_Ty1"/>
    <property type="match status" value="1"/>
</dbReference>
<feature type="domain" description="Reverse transcriptase Ty1/copia-type" evidence="2">
    <location>
        <begin position="129"/>
        <end position="372"/>
    </location>
</feature>
<sequence>MDSLHQMFGQNIHFARKAALKRITDTKMEEGTKVRDHVFKMMDYLNEEEQQQPADQHRIILEQPSLLEPRRSGRVTRLPARYMFLGETYMAISDEHVQDLTSYNEALIDRDVEFWKKAMNQEMESMYSNKVWELVEAPNGVKPIGCKWIYKRKSGVDGRVETFKARLVAEGYTQKEGIDYEETFSPDAMLKSIRILLSIAAVLDYEIWQMDVKTAFLNRHLKENIYMQQPDGFIQKGQEHMVCKLQRSIYRLKQASRSWNIIFDQAIKSLGFIQNIDEPCVYKKIQGKFVAFLVLCVDNILLIGNDIGVLTTIKIWLAKQFDMKDLGETSYILGIKLLRDRKNKTLVLSQAVYIDKILARFRMENSKTGLLPFRHGITFSKDQSPKTSEEIERMRQVPCAEVVGSLMYAMLCTRRDICFADSRKSTSGYVFVLGSGAISWRSVKQSYIADSTIEAEYVAASEAAKEAVWLSKFLQDLEVKSVNLLERKVYESNDGFKLDIQKAQFGVFALSSSPGVRQGDLLSPLLFCTAEEVLYGGILDLHFKGLLKPLSAPRICFLPTHTMLERKAIIYGSQGGVSTNSSSEYSTSQFPGTLLLITKTFITILVFGWVSGAAFDSGTR</sequence>
<reference evidence="3 4" key="1">
    <citation type="submission" date="2024-05" db="EMBL/GenBank/DDBJ databases">
        <title>Haplotype-resolved chromosome-level genome assembly of Huyou (Citrus changshanensis).</title>
        <authorList>
            <person name="Miao C."/>
            <person name="Chen W."/>
            <person name="Wu Y."/>
            <person name="Wang L."/>
            <person name="Zhao S."/>
            <person name="Grierson D."/>
            <person name="Xu C."/>
            <person name="Chen K."/>
        </authorList>
    </citation>
    <scope>NUCLEOTIDE SEQUENCE [LARGE SCALE GENOMIC DNA]</scope>
    <source>
        <strain evidence="3">01-14</strain>
        <tissue evidence="3">Leaf</tissue>
    </source>
</reference>
<keyword evidence="1" id="KW-0812">Transmembrane</keyword>
<evidence type="ECO:0000313" key="4">
    <source>
        <dbReference type="Proteomes" id="UP001428341"/>
    </source>
</evidence>
<evidence type="ECO:0000313" key="3">
    <source>
        <dbReference type="EMBL" id="KAK9187740.1"/>
    </source>
</evidence>
<comment type="caution">
    <text evidence="3">The sequence shown here is derived from an EMBL/GenBank/DDBJ whole genome shotgun (WGS) entry which is preliminary data.</text>
</comment>
<feature type="transmembrane region" description="Helical" evidence="1">
    <location>
        <begin position="594"/>
        <end position="615"/>
    </location>
</feature>
<keyword evidence="1" id="KW-1133">Transmembrane helix</keyword>
<dbReference type="EMBL" id="JBCGBO010000007">
    <property type="protein sequence ID" value="KAK9187740.1"/>
    <property type="molecule type" value="Genomic_DNA"/>
</dbReference>
<evidence type="ECO:0000259" key="2">
    <source>
        <dbReference type="Pfam" id="PF07727"/>
    </source>
</evidence>
<dbReference type="Pfam" id="PF07727">
    <property type="entry name" value="RVT_2"/>
    <property type="match status" value="1"/>
</dbReference>
<evidence type="ECO:0000256" key="1">
    <source>
        <dbReference type="SAM" id="Phobius"/>
    </source>
</evidence>
<dbReference type="PANTHER" id="PTHR11439">
    <property type="entry name" value="GAG-POL-RELATED RETROTRANSPOSON"/>
    <property type="match status" value="1"/>
</dbReference>
<dbReference type="PANTHER" id="PTHR11439:SF467">
    <property type="entry name" value="INTEGRASE CATALYTIC DOMAIN-CONTAINING PROTEIN"/>
    <property type="match status" value="1"/>
</dbReference>
<keyword evidence="4" id="KW-1185">Reference proteome</keyword>
<gene>
    <name evidence="3" type="ORF">WN944_019139</name>
</gene>
<keyword evidence="1" id="KW-0472">Membrane</keyword>
<organism evidence="3 4">
    <name type="scientific">Citrus x changshan-huyou</name>
    <dbReference type="NCBI Taxonomy" id="2935761"/>
    <lineage>
        <taxon>Eukaryota</taxon>
        <taxon>Viridiplantae</taxon>
        <taxon>Streptophyta</taxon>
        <taxon>Embryophyta</taxon>
        <taxon>Tracheophyta</taxon>
        <taxon>Spermatophyta</taxon>
        <taxon>Magnoliopsida</taxon>
        <taxon>eudicotyledons</taxon>
        <taxon>Gunneridae</taxon>
        <taxon>Pentapetalae</taxon>
        <taxon>rosids</taxon>
        <taxon>malvids</taxon>
        <taxon>Sapindales</taxon>
        <taxon>Rutaceae</taxon>
        <taxon>Aurantioideae</taxon>
        <taxon>Citrus</taxon>
    </lineage>
</organism>